<feature type="domain" description="NEAT" evidence="7">
    <location>
        <begin position="392"/>
        <end position="519"/>
    </location>
</feature>
<feature type="compositionally biased region" description="Basic and acidic residues" evidence="4">
    <location>
        <begin position="167"/>
        <end position="205"/>
    </location>
</feature>
<dbReference type="PANTHER" id="PTHR37824">
    <property type="entry name" value="IRON-REGULATED SURFACE DETERMINANT PROTEIN C"/>
    <property type="match status" value="1"/>
</dbReference>
<dbReference type="SUPFAM" id="SSF158911">
    <property type="entry name" value="NEAT domain-like"/>
    <property type="match status" value="3"/>
</dbReference>
<evidence type="ECO:0000256" key="1">
    <source>
        <dbReference type="ARBA" id="ARBA00004168"/>
    </source>
</evidence>
<dbReference type="Pfam" id="PF05031">
    <property type="entry name" value="NEAT"/>
    <property type="match status" value="3"/>
</dbReference>
<dbReference type="STRING" id="1561.NPD11_548"/>
<dbReference type="KEGG" id="cbv:U729_2489"/>
<dbReference type="OrthoDB" id="1751882at2"/>
<name>A0A0A7FTS5_9CLOT</name>
<organism evidence="8 9">
    <name type="scientific">Clostridium baratii str. Sullivan</name>
    <dbReference type="NCBI Taxonomy" id="1415775"/>
    <lineage>
        <taxon>Bacteria</taxon>
        <taxon>Bacillati</taxon>
        <taxon>Bacillota</taxon>
        <taxon>Clostridia</taxon>
        <taxon>Eubacteriales</taxon>
        <taxon>Clostridiaceae</taxon>
        <taxon>Clostridium</taxon>
    </lineage>
</organism>
<feature type="domain" description="NEAT" evidence="7">
    <location>
        <begin position="43"/>
        <end position="167"/>
    </location>
</feature>
<keyword evidence="5" id="KW-1133">Transmembrane helix</keyword>
<keyword evidence="3 6" id="KW-0732">Signal</keyword>
<dbReference type="InterPro" id="IPR037250">
    <property type="entry name" value="NEAT_dom_sf"/>
</dbReference>
<dbReference type="RefSeq" id="WP_039315508.1">
    <property type="nucleotide sequence ID" value="NZ_CP006905.1"/>
</dbReference>
<dbReference type="AlphaFoldDB" id="A0A0A7FTS5"/>
<dbReference type="CDD" id="cd06920">
    <property type="entry name" value="NEAT"/>
    <property type="match status" value="3"/>
</dbReference>
<keyword evidence="5" id="KW-0812">Transmembrane</keyword>
<evidence type="ECO:0000259" key="7">
    <source>
        <dbReference type="PROSITE" id="PS50978"/>
    </source>
</evidence>
<gene>
    <name evidence="8" type="ORF">U729_2489</name>
</gene>
<sequence>MKKKIICMLIAGSLTMSITSPAYAIVLNEGIKNEVSNEESKSLEDGSYKVENDALHITEDKESMARKFLDKESNIIVKNGETLLQITFSNKSMMKNVKVKVNEKATDTKVINETDDTITYEFKINSIKDKIIVSATPFPTMKVDFRLVLKEDTLKKEETPEEDKEETPETNKPETEKPETEKPENKPEEEKPQEKPETNKPEENQTSKPNNNVENNNTITQNKELYKMQNEILTDSEIGYGAARGAIAKTNYMEVRNGKKYITMSISGTDLMSNIRVLVNGKQVSYNILKNDKTNNLMDIEFLVNSLDDNVKFKMHINVLGEDIEFGVKFLKDSVTQIGFVPESKPSTSLSIPNAETLLAVAEKSEDESKENSEEKDNKVNEKTSKKNVAKESYKEYTIKNEIISDSSVGRKMARKYLNETALIEEVDGVKYVTLRFSGMDLMNNIKIKVNNEDVEMELVDEDATNNIKAYRFKIDNINDDIKVYAHIIPMNMDIDFGVKLLEDTLELVTEYTPEDVVIDGKQLKTTLAASFGGGMFLLGVGASAITSKVVKRLKKKEK</sequence>
<evidence type="ECO:0000256" key="6">
    <source>
        <dbReference type="SAM" id="SignalP"/>
    </source>
</evidence>
<dbReference type="SMART" id="SM00725">
    <property type="entry name" value="NEAT"/>
    <property type="match status" value="3"/>
</dbReference>
<dbReference type="Proteomes" id="UP000030635">
    <property type="component" value="Chromosome"/>
</dbReference>
<dbReference type="eggNOG" id="COG5386">
    <property type="taxonomic scope" value="Bacteria"/>
</dbReference>
<feature type="compositionally biased region" description="Basic and acidic residues" evidence="4">
    <location>
        <begin position="370"/>
        <end position="387"/>
    </location>
</feature>
<dbReference type="HOGENOM" id="CLU_460636_0_0_9"/>
<keyword evidence="9" id="KW-1185">Reference proteome</keyword>
<keyword evidence="5" id="KW-0472">Membrane</keyword>
<feature type="region of interest" description="Disordered" evidence="4">
    <location>
        <begin position="154"/>
        <end position="216"/>
    </location>
</feature>
<feature type="region of interest" description="Disordered" evidence="4">
    <location>
        <begin position="362"/>
        <end position="387"/>
    </location>
</feature>
<feature type="signal peptide" evidence="6">
    <location>
        <begin position="1"/>
        <end position="24"/>
    </location>
</feature>
<dbReference type="Gene3D" id="2.60.40.1850">
    <property type="match status" value="3"/>
</dbReference>
<evidence type="ECO:0000256" key="5">
    <source>
        <dbReference type="SAM" id="Phobius"/>
    </source>
</evidence>
<reference evidence="8 9" key="1">
    <citation type="journal article" date="2015" name="Infect. Genet. Evol.">
        <title>Genomic sequences of six botulinum neurotoxin-producing strains representing three clostridial species illustrate the mobility and diversity of botulinum neurotoxin genes.</title>
        <authorList>
            <person name="Smith T.J."/>
            <person name="Hill K.K."/>
            <person name="Xie G."/>
            <person name="Foley B.T."/>
            <person name="Williamson C.H."/>
            <person name="Foster J.T."/>
            <person name="Johnson S.L."/>
            <person name="Chertkov O."/>
            <person name="Teshima H."/>
            <person name="Gibbons H.S."/>
            <person name="Johnsky L.A."/>
            <person name="Karavis M.A."/>
            <person name="Smith L.A."/>
        </authorList>
    </citation>
    <scope>NUCLEOTIDE SEQUENCE [LARGE SCALE GENOMIC DNA]</scope>
    <source>
        <strain evidence="8">Sullivan</strain>
    </source>
</reference>
<comment type="subcellular location">
    <subcellularLocation>
        <location evidence="1">Secreted</location>
        <location evidence="1">Cell wall</location>
        <topology evidence="1">Peptidoglycan-anchor</topology>
    </subcellularLocation>
</comment>
<dbReference type="InterPro" id="IPR050436">
    <property type="entry name" value="IsdA"/>
</dbReference>
<keyword evidence="2" id="KW-0964">Secreted</keyword>
<feature type="chain" id="PRO_5002027759" evidence="6">
    <location>
        <begin position="25"/>
        <end position="559"/>
    </location>
</feature>
<dbReference type="InterPro" id="IPR006635">
    <property type="entry name" value="NEAT_dom"/>
</dbReference>
<accession>A0A0A7FTS5</accession>
<protein>
    <submittedName>
        <fullName evidence="8">Iron Transport-associated domain protein</fullName>
    </submittedName>
</protein>
<feature type="domain" description="NEAT" evidence="7">
    <location>
        <begin position="221"/>
        <end position="348"/>
    </location>
</feature>
<dbReference type="EMBL" id="CP006905">
    <property type="protein sequence ID" value="AIY82973.1"/>
    <property type="molecule type" value="Genomic_DNA"/>
</dbReference>
<evidence type="ECO:0000256" key="2">
    <source>
        <dbReference type="ARBA" id="ARBA00022512"/>
    </source>
</evidence>
<evidence type="ECO:0000313" key="9">
    <source>
        <dbReference type="Proteomes" id="UP000030635"/>
    </source>
</evidence>
<feature type="transmembrane region" description="Helical" evidence="5">
    <location>
        <begin position="528"/>
        <end position="551"/>
    </location>
</feature>
<evidence type="ECO:0000313" key="8">
    <source>
        <dbReference type="EMBL" id="AIY82973.1"/>
    </source>
</evidence>
<evidence type="ECO:0000256" key="4">
    <source>
        <dbReference type="SAM" id="MobiDB-lite"/>
    </source>
</evidence>
<proteinExistence type="predicted"/>
<dbReference type="PROSITE" id="PS50978">
    <property type="entry name" value="NEAT"/>
    <property type="match status" value="3"/>
</dbReference>
<dbReference type="PANTHER" id="PTHR37824:SF1">
    <property type="entry name" value="IRON-REGULATED SURFACE DETERMINANT PROTEIN C"/>
    <property type="match status" value="1"/>
</dbReference>
<keyword evidence="2" id="KW-0134">Cell wall</keyword>
<evidence type="ECO:0000256" key="3">
    <source>
        <dbReference type="ARBA" id="ARBA00022729"/>
    </source>
</evidence>